<feature type="chain" id="PRO_5028830990" evidence="1">
    <location>
        <begin position="29"/>
        <end position="295"/>
    </location>
</feature>
<dbReference type="RefSeq" id="WP_156643371.1">
    <property type="nucleotide sequence ID" value="NZ_WOXT01000006.1"/>
</dbReference>
<evidence type="ECO:0000313" key="2">
    <source>
        <dbReference type="EMBL" id="MUV15789.1"/>
    </source>
</evidence>
<organism evidence="2 3">
    <name type="scientific">Noviluteimonas gilva</name>
    <dbReference type="NCBI Taxonomy" id="2682097"/>
    <lineage>
        <taxon>Bacteria</taxon>
        <taxon>Pseudomonadati</taxon>
        <taxon>Pseudomonadota</taxon>
        <taxon>Gammaproteobacteria</taxon>
        <taxon>Lysobacterales</taxon>
        <taxon>Lysobacteraceae</taxon>
        <taxon>Noviluteimonas</taxon>
    </lineage>
</organism>
<dbReference type="Proteomes" id="UP000479692">
    <property type="component" value="Unassembled WGS sequence"/>
</dbReference>
<dbReference type="InterPro" id="IPR013783">
    <property type="entry name" value="Ig-like_fold"/>
</dbReference>
<dbReference type="AlphaFoldDB" id="A0A7C9I7R6"/>
<dbReference type="Gene3D" id="2.60.40.10">
    <property type="entry name" value="Immunoglobulins"/>
    <property type="match status" value="1"/>
</dbReference>
<proteinExistence type="predicted"/>
<sequence length="295" mass="31174">MDNSSNKVRRALTASLLAATLLSGSAFATDYYTGKIVVKKYYDKNANGVHNAGEPYLSGWPMTLGPSDITRNTNSEGWTSFAGLAPGNGYSVLEGTPNEANWIQSAPRVNGVVVNPLTGIRVNAGYTTTVKFGNYCKKPSGGKTPGFWSNQNGLAKLLDGSPPSLLPELNLLVALNLVDANGGAFDPVDYPSFRTWLLASDATNMAYKLSSHLAAMRLNVEAGYVNGNAFYIPFGGSINSLIAAANAALAADPFTPSGDPNRTTQEQLKNALDALNNGALVVPSSPCRRSFPSPY</sequence>
<keyword evidence="3" id="KW-1185">Reference proteome</keyword>
<evidence type="ECO:0000256" key="1">
    <source>
        <dbReference type="SAM" id="SignalP"/>
    </source>
</evidence>
<name>A0A7C9I7R6_9GAMM</name>
<evidence type="ECO:0000313" key="3">
    <source>
        <dbReference type="Proteomes" id="UP000479692"/>
    </source>
</evidence>
<protein>
    <submittedName>
        <fullName evidence="2">Uncharacterized protein</fullName>
    </submittedName>
</protein>
<feature type="signal peptide" evidence="1">
    <location>
        <begin position="1"/>
        <end position="28"/>
    </location>
</feature>
<reference evidence="2 3" key="1">
    <citation type="submission" date="2019-12" db="EMBL/GenBank/DDBJ databases">
        <authorList>
            <person name="Xu J."/>
        </authorList>
    </citation>
    <scope>NUCLEOTIDE SEQUENCE [LARGE SCALE GENOMIC DNA]</scope>
    <source>
        <strain evidence="2 3">HX-5-24</strain>
    </source>
</reference>
<keyword evidence="1" id="KW-0732">Signal</keyword>
<comment type="caution">
    <text evidence="2">The sequence shown here is derived from an EMBL/GenBank/DDBJ whole genome shotgun (WGS) entry which is preliminary data.</text>
</comment>
<dbReference type="EMBL" id="WOXT01000006">
    <property type="protein sequence ID" value="MUV15789.1"/>
    <property type="molecule type" value="Genomic_DNA"/>
</dbReference>
<gene>
    <name evidence="2" type="ORF">GN331_16420</name>
</gene>
<accession>A0A7C9I7R6</accession>